<sequence length="915" mass="95685">MSITEAARGRAAALSALITVVSVCAGDAIARCFPFGPDTRAVNDLGNQFVPYHARLWDLLHGRADGGALVNWQSGYGTSFLPDIGTYVSSPFALLVGLFPRDEIDLAVYVITVLKMAAAAAAMTVLLLALRGGTGPWWAAGVLGSSYALCGWAVTEAVYNPMWMDGLIAFPLLCLVGEWARTGRHRLLGPVIVALAWTANFYTAYMATLGAGLVLLMRVLTADGSAPVRERLGVLLRAACTTLLGIGLAAPVLAVVFLGSKQAYPGWAREFAPSGWTDVFARALPATYSFYTPAGFLGTGGLVLAGTLLFNRAVPRRERQAWTLLVVAVAVSMQWGPTHLVWHVFATPNGSPYRQTFVLAGVLVTAAWVSLSYGWPGRRALLGGTGVVALLAVGAATSSRITSWTYPLVVAGVAATVGAVALARRAHPASPAFGDTPPAGPAFENTPAARPAFGVRGPGPSGSNPAERQFPARPASEDRGPGRGPGFGKGRVGERPAGHSPATACRRRKTLAVAAALLLVGAQVAQAALTTAYADRRRLAKLDDYAPWGDRQQAQADAVADADGWPAYRTEPGREQTTANDPLTVGGQGAAYYSSHTPDVLTRTLAALGAGWTSNGRAVQSLDNPVTDALFSVGARVHMPRDPHQRWSRPDDRKMAVTRAAAPQLVTVRPPGPEPRFAASPFRNQEKLLGARVYTLPRTALRGGTLTAACPARSEVFLWAPGFSGTARLGRGGTAAELRGSVPARRAAMQPLGTAGEDGRVVITLKGAGAGKLPRQSVGCLDRDRLADAVDGLRSGGATSVRVTDSGVRAALPPGARGTAVFAMPRITGWSCRTDGAKARPADSYLGLVAVPLDGRTSTVTCGFTPPGLRIGGLAGGLSLLVLIAVGVLPRALARRRRSHTKTSPEDHRLVARTA</sequence>
<feature type="transmembrane region" description="Helical" evidence="2">
    <location>
        <begin position="871"/>
        <end position="894"/>
    </location>
</feature>
<dbReference type="PANTHER" id="PTHR38454">
    <property type="entry name" value="INTEGRAL MEMBRANE PROTEIN-RELATED"/>
    <property type="match status" value="1"/>
</dbReference>
<name>A0ABW6RG99_9ACTN</name>
<keyword evidence="2" id="KW-0472">Membrane</keyword>
<protein>
    <submittedName>
        <fullName evidence="3">YfhO family protein</fullName>
    </submittedName>
</protein>
<feature type="region of interest" description="Disordered" evidence="1">
    <location>
        <begin position="431"/>
        <end position="504"/>
    </location>
</feature>
<evidence type="ECO:0000313" key="4">
    <source>
        <dbReference type="Proteomes" id="UP001601976"/>
    </source>
</evidence>
<feature type="transmembrane region" description="Helical" evidence="2">
    <location>
        <begin position="322"/>
        <end position="345"/>
    </location>
</feature>
<feature type="transmembrane region" description="Helical" evidence="2">
    <location>
        <begin position="290"/>
        <end position="310"/>
    </location>
</feature>
<dbReference type="EMBL" id="JBIAPK010000005">
    <property type="protein sequence ID" value="MFF3340523.1"/>
    <property type="molecule type" value="Genomic_DNA"/>
</dbReference>
<feature type="transmembrane region" description="Helical" evidence="2">
    <location>
        <begin position="106"/>
        <end position="130"/>
    </location>
</feature>
<gene>
    <name evidence="3" type="ORF">ACFYWW_17575</name>
</gene>
<keyword evidence="2" id="KW-0812">Transmembrane</keyword>
<dbReference type="Proteomes" id="UP001601976">
    <property type="component" value="Unassembled WGS sequence"/>
</dbReference>
<dbReference type="Pfam" id="PF09586">
    <property type="entry name" value="YfhO"/>
    <property type="match status" value="1"/>
</dbReference>
<proteinExistence type="predicted"/>
<keyword evidence="2" id="KW-1133">Transmembrane helix</keyword>
<dbReference type="InterPro" id="IPR018580">
    <property type="entry name" value="Uncharacterised_YfhO"/>
</dbReference>
<accession>A0ABW6RG99</accession>
<feature type="transmembrane region" description="Helical" evidence="2">
    <location>
        <begin position="357"/>
        <end position="375"/>
    </location>
</feature>
<organism evidence="3 4">
    <name type="scientific">Streptomyces flavidovirens</name>
    <dbReference type="NCBI Taxonomy" id="67298"/>
    <lineage>
        <taxon>Bacteria</taxon>
        <taxon>Bacillati</taxon>
        <taxon>Actinomycetota</taxon>
        <taxon>Actinomycetes</taxon>
        <taxon>Kitasatosporales</taxon>
        <taxon>Streptomycetaceae</taxon>
        <taxon>Streptomyces</taxon>
    </lineage>
</organism>
<evidence type="ECO:0000313" key="3">
    <source>
        <dbReference type="EMBL" id="MFF3340523.1"/>
    </source>
</evidence>
<reference evidence="3 4" key="1">
    <citation type="submission" date="2024-10" db="EMBL/GenBank/DDBJ databases">
        <title>The Natural Products Discovery Center: Release of the First 8490 Sequenced Strains for Exploring Actinobacteria Biosynthetic Diversity.</title>
        <authorList>
            <person name="Kalkreuter E."/>
            <person name="Kautsar S.A."/>
            <person name="Yang D."/>
            <person name="Bader C.D."/>
            <person name="Teijaro C.N."/>
            <person name="Fluegel L."/>
            <person name="Davis C.M."/>
            <person name="Simpson J.R."/>
            <person name="Lauterbach L."/>
            <person name="Steele A.D."/>
            <person name="Gui C."/>
            <person name="Meng S."/>
            <person name="Li G."/>
            <person name="Viehrig K."/>
            <person name="Ye F."/>
            <person name="Su P."/>
            <person name="Kiefer A.F."/>
            <person name="Nichols A."/>
            <person name="Cepeda A.J."/>
            <person name="Yan W."/>
            <person name="Fan B."/>
            <person name="Jiang Y."/>
            <person name="Adhikari A."/>
            <person name="Zheng C.-J."/>
            <person name="Schuster L."/>
            <person name="Cowan T.M."/>
            <person name="Smanski M.J."/>
            <person name="Chevrette M.G."/>
            <person name="De Carvalho L.P.S."/>
            <person name="Shen B."/>
        </authorList>
    </citation>
    <scope>NUCLEOTIDE SEQUENCE [LARGE SCALE GENOMIC DNA]</scope>
    <source>
        <strain evidence="3 4">NPDC003029</strain>
    </source>
</reference>
<feature type="transmembrane region" description="Helical" evidence="2">
    <location>
        <begin position="380"/>
        <end position="398"/>
    </location>
</feature>
<keyword evidence="4" id="KW-1185">Reference proteome</keyword>
<feature type="transmembrane region" description="Helical" evidence="2">
    <location>
        <begin position="232"/>
        <end position="258"/>
    </location>
</feature>
<dbReference type="RefSeq" id="WP_387896107.1">
    <property type="nucleotide sequence ID" value="NZ_JBIAPK010000005.1"/>
</dbReference>
<evidence type="ECO:0000256" key="1">
    <source>
        <dbReference type="SAM" id="MobiDB-lite"/>
    </source>
</evidence>
<comment type="caution">
    <text evidence="3">The sequence shown here is derived from an EMBL/GenBank/DDBJ whole genome shotgun (WGS) entry which is preliminary data.</text>
</comment>
<dbReference type="PANTHER" id="PTHR38454:SF1">
    <property type="entry name" value="INTEGRAL MEMBRANE PROTEIN"/>
    <property type="match status" value="1"/>
</dbReference>
<feature type="transmembrane region" description="Helical" evidence="2">
    <location>
        <begin position="136"/>
        <end position="155"/>
    </location>
</feature>
<feature type="transmembrane region" description="Helical" evidence="2">
    <location>
        <begin position="200"/>
        <end position="220"/>
    </location>
</feature>
<evidence type="ECO:0000256" key="2">
    <source>
        <dbReference type="SAM" id="Phobius"/>
    </source>
</evidence>
<feature type="transmembrane region" description="Helical" evidence="2">
    <location>
        <begin position="404"/>
        <end position="423"/>
    </location>
</feature>
<feature type="transmembrane region" description="Helical" evidence="2">
    <location>
        <begin position="511"/>
        <end position="534"/>
    </location>
</feature>